<organism evidence="1 2">
    <name type="scientific">Nitrospirillum viridazoti CBAmc</name>
    <dbReference type="NCBI Taxonomy" id="1441467"/>
    <lineage>
        <taxon>Bacteria</taxon>
        <taxon>Pseudomonadati</taxon>
        <taxon>Pseudomonadota</taxon>
        <taxon>Alphaproteobacteria</taxon>
        <taxon>Rhodospirillales</taxon>
        <taxon>Azospirillaceae</taxon>
        <taxon>Nitrospirillum</taxon>
        <taxon>Nitrospirillum viridazoti</taxon>
    </lineage>
</organism>
<dbReference type="RefSeq" id="WP_088875685.1">
    <property type="nucleotide sequence ID" value="NZ_CP022113.1"/>
</dbReference>
<proteinExistence type="predicted"/>
<dbReference type="AlphaFoldDB" id="A0A248K2V1"/>
<keyword evidence="2" id="KW-1185">Reference proteome</keyword>
<dbReference type="Proteomes" id="UP000197153">
    <property type="component" value="Chromosome 4"/>
</dbReference>
<evidence type="ECO:0000313" key="2">
    <source>
        <dbReference type="Proteomes" id="UP000197153"/>
    </source>
</evidence>
<dbReference type="InterPro" id="IPR028013">
    <property type="entry name" value="DUF4437"/>
</dbReference>
<protein>
    <recommendedName>
        <fullName evidence="3">DUF4437 domain-containing protein</fullName>
    </recommendedName>
</protein>
<dbReference type="Gene3D" id="2.60.120.10">
    <property type="entry name" value="Jelly Rolls"/>
    <property type="match status" value="1"/>
</dbReference>
<evidence type="ECO:0008006" key="3">
    <source>
        <dbReference type="Google" id="ProtNLM"/>
    </source>
</evidence>
<dbReference type="InterPro" id="IPR011051">
    <property type="entry name" value="RmlC_Cupin_sf"/>
</dbReference>
<dbReference type="EMBL" id="CP022113">
    <property type="protein sequence ID" value="ASG25317.1"/>
    <property type="molecule type" value="Genomic_DNA"/>
</dbReference>
<evidence type="ECO:0000313" key="1">
    <source>
        <dbReference type="EMBL" id="ASG25317.1"/>
    </source>
</evidence>
<dbReference type="SUPFAM" id="SSF51182">
    <property type="entry name" value="RmlC-like cupins"/>
    <property type="match status" value="2"/>
</dbReference>
<dbReference type="InterPro" id="IPR014710">
    <property type="entry name" value="RmlC-like_jellyroll"/>
</dbReference>
<name>A0A248K2V1_9PROT</name>
<dbReference type="Pfam" id="PF14499">
    <property type="entry name" value="DUF4437"/>
    <property type="match status" value="1"/>
</dbReference>
<reference evidence="1 2" key="1">
    <citation type="submission" date="2017-06" db="EMBL/GenBank/DDBJ databases">
        <title>Complete genome sequence of Nitrospirillum amazonense strain CBAmC, an endophytic nitrogen-fixing and plant growth-promoting bacterium, isolated from sugarcane.</title>
        <authorList>
            <person name="Schwab S."/>
            <person name="dos Santos Teixeira K.R."/>
            <person name="Simoes Araujo J.L."/>
            <person name="Soares Vidal M."/>
            <person name="Borges de Freitas H.R."/>
            <person name="Rivello Crivelaro A.L."/>
            <person name="Bueno de Camargo Nunes A."/>
            <person name="dos Santos C.M."/>
            <person name="Palmeira da Silva Rosa D."/>
            <person name="da Silva Padilha D."/>
            <person name="da Silva E."/>
            <person name="Araujo Terra L."/>
            <person name="Soares Mendes V."/>
            <person name="Farinelli L."/>
            <person name="Magalhaes Cruz L."/>
            <person name="Baldani J.I."/>
        </authorList>
    </citation>
    <scope>NUCLEOTIDE SEQUENCE [LARGE SCALE GENOMIC DNA]</scope>
    <source>
        <strain evidence="1 2">CBAmC</strain>
    </source>
</reference>
<dbReference type="KEGG" id="nao:Y958_30740"/>
<sequence>MARSWIEFIQAQYIPWQPHTLWGLRDGVEAKVLSHDDATGAVSMLVRYPAGFTAPASRLVVDEEFLVLDGTLTMAGQEYGHLAYAHLPAGYERGELNSPGGAVVLTFLSAAPDQAVPVTGYDPARLVVRLDGYQVPYTGNFHPEFPPGAGRKMLYKDPVTGDVSWLLGTLPVRWAERSEVHPTVEEMYLLSGEVHGNRGVMRPGAYFWRPPEAPHGPYGTLTGNLYFFRTKGGPLTTNYVQAERPFQWWPAYDPVLPPDMEAYRGEMPANPTAW</sequence>
<gene>
    <name evidence="1" type="ORF">Y958_30740</name>
</gene>
<accession>A0A248K2V1</accession>